<dbReference type="Proteomes" id="UP001148629">
    <property type="component" value="Unassembled WGS sequence"/>
</dbReference>
<gene>
    <name evidence="1" type="ORF">NM208_g984</name>
</gene>
<name>A0ACC1SXN7_9HYPO</name>
<organism evidence="1 2">
    <name type="scientific">Fusarium decemcellulare</name>
    <dbReference type="NCBI Taxonomy" id="57161"/>
    <lineage>
        <taxon>Eukaryota</taxon>
        <taxon>Fungi</taxon>
        <taxon>Dikarya</taxon>
        <taxon>Ascomycota</taxon>
        <taxon>Pezizomycotina</taxon>
        <taxon>Sordariomycetes</taxon>
        <taxon>Hypocreomycetidae</taxon>
        <taxon>Hypocreales</taxon>
        <taxon>Nectriaceae</taxon>
        <taxon>Fusarium</taxon>
        <taxon>Fusarium decemcellulare species complex</taxon>
    </lineage>
</organism>
<sequence>MSDDSVLAWLSGISPQYDPRDTPARSPPRKRRRCDTAHCPLTPRSNTMSSSREPSPSKRANAQDLTPRPRHKRQQIARHGSHYSLSTTTESSAKSGQTSPQKHLKALEAEIDGIHVRDLGELIDLPPSLDSFLKQMRLVTRSRGILASDARPNFENSKNRGLAELGEDDAMFSPDRSALGPTPDTKSVLDLFKIAKECHQNFHSESSWNILVHSRLLDLALHSPEGDPFSEFIDHLPW</sequence>
<comment type="caution">
    <text evidence="1">The sequence shown here is derived from an EMBL/GenBank/DDBJ whole genome shotgun (WGS) entry which is preliminary data.</text>
</comment>
<reference evidence="1" key="1">
    <citation type="submission" date="2022-08" db="EMBL/GenBank/DDBJ databases">
        <title>Genome Sequence of Fusarium decemcellulare.</title>
        <authorList>
            <person name="Buettner E."/>
        </authorList>
    </citation>
    <scope>NUCLEOTIDE SEQUENCE</scope>
    <source>
        <strain evidence="1">Babe19</strain>
    </source>
</reference>
<proteinExistence type="predicted"/>
<keyword evidence="2" id="KW-1185">Reference proteome</keyword>
<protein>
    <submittedName>
        <fullName evidence="1">Uncharacterized protein</fullName>
    </submittedName>
</protein>
<evidence type="ECO:0000313" key="1">
    <source>
        <dbReference type="EMBL" id="KAJ3548472.1"/>
    </source>
</evidence>
<dbReference type="EMBL" id="JANRMS010000047">
    <property type="protein sequence ID" value="KAJ3548472.1"/>
    <property type="molecule type" value="Genomic_DNA"/>
</dbReference>
<accession>A0ACC1SXN7</accession>
<evidence type="ECO:0000313" key="2">
    <source>
        <dbReference type="Proteomes" id="UP001148629"/>
    </source>
</evidence>